<dbReference type="Pfam" id="PF13963">
    <property type="entry name" value="Transpos_assoc"/>
    <property type="match status" value="1"/>
</dbReference>
<dbReference type="AlphaFoldDB" id="A0ABD3E2F0"/>
<keyword evidence="4" id="KW-1185">Reference proteome</keyword>
<proteinExistence type="predicted"/>
<dbReference type="InterPro" id="IPR029480">
    <property type="entry name" value="Transpos_assoc"/>
</dbReference>
<evidence type="ECO:0000313" key="4">
    <source>
        <dbReference type="Proteomes" id="UP001632038"/>
    </source>
</evidence>
<protein>
    <recommendedName>
        <fullName evidence="2">Transposase-associated domain-containing protein</fullName>
    </recommendedName>
</protein>
<evidence type="ECO:0000256" key="1">
    <source>
        <dbReference type="SAM" id="MobiDB-lite"/>
    </source>
</evidence>
<evidence type="ECO:0000259" key="2">
    <source>
        <dbReference type="Pfam" id="PF13963"/>
    </source>
</evidence>
<evidence type="ECO:0000313" key="3">
    <source>
        <dbReference type="EMBL" id="KAL3648182.1"/>
    </source>
</evidence>
<feature type="region of interest" description="Disordered" evidence="1">
    <location>
        <begin position="84"/>
        <end position="103"/>
    </location>
</feature>
<feature type="compositionally biased region" description="Acidic residues" evidence="1">
    <location>
        <begin position="93"/>
        <end position="103"/>
    </location>
</feature>
<accession>A0ABD3E2F0</accession>
<dbReference type="EMBL" id="JAVIJP010000008">
    <property type="protein sequence ID" value="KAL3648182.1"/>
    <property type="molecule type" value="Genomic_DNA"/>
</dbReference>
<gene>
    <name evidence="3" type="ORF">CASFOL_007606</name>
</gene>
<comment type="caution">
    <text evidence="3">The sequence shown here is derived from an EMBL/GenBank/DDBJ whole genome shotgun (WGS) entry which is preliminary data.</text>
</comment>
<organism evidence="3 4">
    <name type="scientific">Castilleja foliolosa</name>
    <dbReference type="NCBI Taxonomy" id="1961234"/>
    <lineage>
        <taxon>Eukaryota</taxon>
        <taxon>Viridiplantae</taxon>
        <taxon>Streptophyta</taxon>
        <taxon>Embryophyta</taxon>
        <taxon>Tracheophyta</taxon>
        <taxon>Spermatophyta</taxon>
        <taxon>Magnoliopsida</taxon>
        <taxon>eudicotyledons</taxon>
        <taxon>Gunneridae</taxon>
        <taxon>Pentapetalae</taxon>
        <taxon>asterids</taxon>
        <taxon>lamiids</taxon>
        <taxon>Lamiales</taxon>
        <taxon>Orobanchaceae</taxon>
        <taxon>Pedicularideae</taxon>
        <taxon>Castillejinae</taxon>
        <taxon>Castilleja</taxon>
    </lineage>
</organism>
<name>A0ABD3E2F0_9LAMI</name>
<reference evidence="4" key="1">
    <citation type="journal article" date="2024" name="IScience">
        <title>Strigolactones Initiate the Formation of Haustorium-like Structures in Castilleja.</title>
        <authorList>
            <person name="Buerger M."/>
            <person name="Peterson D."/>
            <person name="Chory J."/>
        </authorList>
    </citation>
    <scope>NUCLEOTIDE SEQUENCE [LARGE SCALE GENOMIC DNA]</scope>
</reference>
<dbReference type="Proteomes" id="UP001632038">
    <property type="component" value="Unassembled WGS sequence"/>
</dbReference>
<sequence>MDRSWINARRTSVEYENGVEEFLKFASSHAANNGNDNFFCPCVKCLNDKLLTIDEIREHVICDGFNKKYTRWIWHGEFEMSDISRNEEARNEEGDEESNDEEMPDNLEEMIKDVGAEAFEQSHINKSYNNLSVDADKSLYTFVMASQVKQVFYITDPSNKTVSVVLHGKRIISSDENDESSLDVSELSSFSSGLPNINSEVVVDDVHAVRLDHSEGIWENVATV</sequence>
<feature type="domain" description="Transposase-associated" evidence="2">
    <location>
        <begin position="3"/>
        <end position="77"/>
    </location>
</feature>